<dbReference type="KEGG" id="pcoc:116225654"/>
<gene>
    <name evidence="2" type="primary">BEND7</name>
</gene>
<evidence type="ECO:0000313" key="3">
    <source>
        <dbReference type="Proteomes" id="UP000472261"/>
    </source>
</evidence>
<proteinExistence type="predicted"/>
<dbReference type="SMART" id="SM01025">
    <property type="entry name" value="BEN"/>
    <property type="match status" value="1"/>
</dbReference>
<reference evidence="2" key="2">
    <citation type="submission" date="2025-09" db="UniProtKB">
        <authorList>
            <consortium name="Ensembl"/>
        </authorList>
    </citation>
    <scope>IDENTIFICATION</scope>
</reference>
<sequence>MEFTERKRSRKSQSFKLINEDYHHEIYKISDYSNDVNGETKETQPISLGDESREIKKQITGMRRLLNDSTGRIYQRVGKEGEKLKEEPQDLDLCWAQRLDPPAESEESLHPCESDAWNELSPQDNHFSGQYGTRSKTFQNQTRTMASNGEIPMVNSSIGPNCCTCNCQSTLQAILQELKTMRKLIQIQSVGTQNRQQPPVPLICAQKSTISRKRNKKKKLPLKTVEPFTMNKKTSAVENDKKLSANPESSNLQAVEPPLNVETPLSGFGIILESASSDPEVQLAEGFDVFMPKSQLDSILSNYTRSGSLLFRKLVCAFFDDQTLANSLPNGKRKRGLNDNRKGLDQNIVGAIKVFTERYCTANHVDKLPGPRDWVQILQDQIKLARRRLKRGSAEPTDYDEKPDISLLQTGNLFDTTTDSLIDASLDFPV</sequence>
<dbReference type="Proteomes" id="UP000472261">
    <property type="component" value="Unplaced"/>
</dbReference>
<evidence type="ECO:0000313" key="2">
    <source>
        <dbReference type="Ensembl" id="ENSPCLP00000000035.1"/>
    </source>
</evidence>
<protein>
    <recommendedName>
        <fullName evidence="1">BEN domain-containing protein</fullName>
    </recommendedName>
</protein>
<dbReference type="GeneID" id="116225654"/>
<name>A0A669NZS8_PHACC</name>
<keyword evidence="3" id="KW-1185">Reference proteome</keyword>
<dbReference type="GO" id="GO:0003677">
    <property type="term" value="F:DNA binding"/>
    <property type="evidence" value="ECO:0007669"/>
    <property type="project" value="InterPro"/>
</dbReference>
<dbReference type="PANTHER" id="PTHR35068">
    <property type="entry name" value="BEN DOMAIN-CONTAINING PROTEIN 7"/>
    <property type="match status" value="1"/>
</dbReference>
<dbReference type="OMA" id="CAFFNDV"/>
<dbReference type="Ensembl" id="ENSPCLT00000000047.1">
    <property type="protein sequence ID" value="ENSPCLP00000000035.1"/>
    <property type="gene ID" value="ENSPCLG00000000031.1"/>
</dbReference>
<dbReference type="RefSeq" id="XP_031444019.1">
    <property type="nucleotide sequence ID" value="XM_031588159.1"/>
</dbReference>
<organism evidence="2 3">
    <name type="scientific">Phasianus colchicus</name>
    <name type="common">Common pheasant</name>
    <dbReference type="NCBI Taxonomy" id="9054"/>
    <lineage>
        <taxon>Eukaryota</taxon>
        <taxon>Metazoa</taxon>
        <taxon>Chordata</taxon>
        <taxon>Craniata</taxon>
        <taxon>Vertebrata</taxon>
        <taxon>Euteleostomi</taxon>
        <taxon>Archelosauria</taxon>
        <taxon>Archosauria</taxon>
        <taxon>Dinosauria</taxon>
        <taxon>Saurischia</taxon>
        <taxon>Theropoda</taxon>
        <taxon>Coelurosauria</taxon>
        <taxon>Aves</taxon>
        <taxon>Neognathae</taxon>
        <taxon>Galloanserae</taxon>
        <taxon>Galliformes</taxon>
        <taxon>Phasianidae</taxon>
        <taxon>Phasianinae</taxon>
        <taxon>Phasianus</taxon>
    </lineage>
</organism>
<feature type="domain" description="BEN" evidence="1">
    <location>
        <begin position="286"/>
        <end position="391"/>
    </location>
</feature>
<dbReference type="CTD" id="222389"/>
<dbReference type="Pfam" id="PF10523">
    <property type="entry name" value="BEN"/>
    <property type="match status" value="1"/>
</dbReference>
<dbReference type="PROSITE" id="PS51457">
    <property type="entry name" value="BEN"/>
    <property type="match status" value="1"/>
</dbReference>
<dbReference type="InterPro" id="IPR053072">
    <property type="entry name" value="BEN_domain_protein_7"/>
</dbReference>
<dbReference type="AlphaFoldDB" id="A0A669NZS8"/>
<dbReference type="InterPro" id="IPR018379">
    <property type="entry name" value="BEN_domain"/>
</dbReference>
<dbReference type="OrthoDB" id="9944532at2759"/>
<dbReference type="PANTHER" id="PTHR35068:SF1">
    <property type="entry name" value="BEN DOMAIN-CONTAINING PROTEIN 7"/>
    <property type="match status" value="1"/>
</dbReference>
<evidence type="ECO:0000259" key="1">
    <source>
        <dbReference type="PROSITE" id="PS51457"/>
    </source>
</evidence>
<dbReference type="Gene3D" id="1.10.10.2590">
    <property type="entry name" value="BEN domain"/>
    <property type="match status" value="1"/>
</dbReference>
<accession>A0A669NZS8</accession>
<reference evidence="2" key="1">
    <citation type="submission" date="2025-08" db="UniProtKB">
        <authorList>
            <consortium name="Ensembl"/>
        </authorList>
    </citation>
    <scope>IDENTIFICATION</scope>
</reference>